<comment type="caution">
    <text evidence="2">The sequence shown here is derived from an EMBL/GenBank/DDBJ whole genome shotgun (WGS) entry which is preliminary data.</text>
</comment>
<organism evidence="2 3">
    <name type="scientific">Parasedimentitalea maritima</name>
    <dbReference type="NCBI Taxonomy" id="2578117"/>
    <lineage>
        <taxon>Bacteria</taxon>
        <taxon>Pseudomonadati</taxon>
        <taxon>Pseudomonadota</taxon>
        <taxon>Alphaproteobacteria</taxon>
        <taxon>Rhodobacterales</taxon>
        <taxon>Paracoccaceae</taxon>
        <taxon>Parasedimentitalea</taxon>
    </lineage>
</organism>
<sequence length="69" mass="7790">MTYIANTCATAPSRPTLIAGLTARLAVWKQRRALKALNDTALEDIGLTRREANLEAKRTFWDAPETWRC</sequence>
<name>A0A6A4R7T7_9RHOB</name>
<evidence type="ECO:0000313" key="2">
    <source>
        <dbReference type="EMBL" id="KAE9627645.1"/>
    </source>
</evidence>
<dbReference type="Pfam" id="PF06568">
    <property type="entry name" value="YjiS-like"/>
    <property type="match status" value="1"/>
</dbReference>
<evidence type="ECO:0000313" key="3">
    <source>
        <dbReference type="Proteomes" id="UP000441586"/>
    </source>
</evidence>
<accession>A0A6A4R7T7</accession>
<dbReference type="EMBL" id="WSFO01000012">
    <property type="protein sequence ID" value="KAE9627645.1"/>
    <property type="molecule type" value="Genomic_DNA"/>
</dbReference>
<dbReference type="InterPro" id="IPR009506">
    <property type="entry name" value="YjiS-like"/>
</dbReference>
<protein>
    <submittedName>
        <fullName evidence="2">DUF1127 domain-containing protein</fullName>
    </submittedName>
</protein>
<dbReference type="AlphaFoldDB" id="A0A6A4R7T7"/>
<evidence type="ECO:0000259" key="1">
    <source>
        <dbReference type="Pfam" id="PF06568"/>
    </source>
</evidence>
<reference evidence="2 3" key="1">
    <citation type="submission" date="2019-12" db="EMBL/GenBank/DDBJ databases">
        <authorList>
            <person name="Zhang Y.-J."/>
        </authorList>
    </citation>
    <scope>NUCLEOTIDE SEQUENCE [LARGE SCALE GENOMIC DNA]</scope>
    <source>
        <strain evidence="2 3">H18S-6</strain>
    </source>
</reference>
<dbReference type="Proteomes" id="UP000441586">
    <property type="component" value="Unassembled WGS sequence"/>
</dbReference>
<gene>
    <name evidence="2" type="ORF">GP644_18880</name>
</gene>
<proteinExistence type="predicted"/>
<feature type="domain" description="YjiS-like" evidence="1">
    <location>
        <begin position="23"/>
        <end position="52"/>
    </location>
</feature>
<dbReference type="RefSeq" id="WP_158980951.1">
    <property type="nucleotide sequence ID" value="NZ_WSFO01000012.1"/>
</dbReference>